<protein>
    <submittedName>
        <fullName evidence="2">Beta-lactamase domain-containing protein</fullName>
    </submittedName>
</protein>
<dbReference type="PANTHER" id="PTHR13754:SF18">
    <property type="entry name" value="7,8-DIHYDROPTERIN-6-METHYL-4-(BETA-D-RIBOFURANOSYL)-AMINOBENZENE-5'-PHOSPHATE SYNTHASE"/>
    <property type="match status" value="1"/>
</dbReference>
<sequence>MEIKILVDDIAYKRYFAQHGLSILVKTADDKKILFDVGQSSYVLNKNLELMGEDDNFDSIVISHGHYDHTDGFTYFMDKYNKNKKFEMDIPVYIHPDAFLDKYSDDKRYIGIDKNIKDFLRNYKHLKLVNEPYFEDNVIISGKVERTHPYEPEIFYKRDDNNKFEVDYVNDDMFMIVDDVVITGCSHSGIINVIEYAKKINKNKIRGVIGGFHLVVSSNEYINKVYDYLKNSDLEFIMPIHCTGFNAMKVLSELDNFIYGHVGKTMEL</sequence>
<proteinExistence type="predicted"/>
<evidence type="ECO:0000313" key="2">
    <source>
        <dbReference type="EMBL" id="AEH06320.1"/>
    </source>
</evidence>
<dbReference type="Proteomes" id="UP000009296">
    <property type="component" value="Chromosome"/>
</dbReference>
<dbReference type="InterPro" id="IPR036866">
    <property type="entry name" value="RibonucZ/Hydroxyglut_hydro"/>
</dbReference>
<dbReference type="KEGG" id="mok:Metok_0330"/>
<dbReference type="PANTHER" id="PTHR13754">
    <property type="entry name" value="METALLO-BETA-LACTAMASE SUPERFAMILY PROTEIN"/>
    <property type="match status" value="1"/>
</dbReference>
<dbReference type="RefSeq" id="WP_013866506.1">
    <property type="nucleotide sequence ID" value="NC_015636.1"/>
</dbReference>
<organism evidence="2 3">
    <name type="scientific">Methanothermococcus okinawensis (strain DSM 14208 / JCM 11175 / IH1)</name>
    <dbReference type="NCBI Taxonomy" id="647113"/>
    <lineage>
        <taxon>Archaea</taxon>
        <taxon>Methanobacteriati</taxon>
        <taxon>Methanobacteriota</taxon>
        <taxon>Methanomada group</taxon>
        <taxon>Methanococci</taxon>
        <taxon>Methanococcales</taxon>
        <taxon>Methanococcaceae</taxon>
        <taxon>Methanothermococcus</taxon>
    </lineage>
</organism>
<dbReference type="STRING" id="647113.Metok_0330"/>
<reference evidence="2" key="1">
    <citation type="submission" date="2011-05" db="EMBL/GenBank/DDBJ databases">
        <title>Complete sequence of chromosome of Methanothermococcus okinawensis IH1.</title>
        <authorList>
            <consortium name="US DOE Joint Genome Institute"/>
            <person name="Lucas S."/>
            <person name="Han J."/>
            <person name="Lapidus A."/>
            <person name="Cheng J.-F."/>
            <person name="Goodwin L."/>
            <person name="Pitluck S."/>
            <person name="Peters L."/>
            <person name="Mikhailova N."/>
            <person name="Held B."/>
            <person name="Han C."/>
            <person name="Tapia R."/>
            <person name="Land M."/>
            <person name="Hauser L."/>
            <person name="Kyrpides N."/>
            <person name="Ivanova N."/>
            <person name="Pagani I."/>
            <person name="Sieprawska-Lupa M."/>
            <person name="Takai K."/>
            <person name="Miyazaki J."/>
            <person name="Whitman W."/>
            <person name="Woyke T."/>
        </authorList>
    </citation>
    <scope>NUCLEOTIDE SEQUENCE</scope>
    <source>
        <strain evidence="2">IH1</strain>
    </source>
</reference>
<feature type="domain" description="Metallo-beta-lactamase" evidence="1">
    <location>
        <begin position="19"/>
        <end position="241"/>
    </location>
</feature>
<dbReference type="InterPro" id="IPR001279">
    <property type="entry name" value="Metallo-B-lactamas"/>
</dbReference>
<dbReference type="SMART" id="SM00849">
    <property type="entry name" value="Lactamase_B"/>
    <property type="match status" value="1"/>
</dbReference>
<dbReference type="InterPro" id="IPR041712">
    <property type="entry name" value="DHPS-like_MBL-fold"/>
</dbReference>
<dbReference type="GO" id="GO:0016740">
    <property type="term" value="F:transferase activity"/>
    <property type="evidence" value="ECO:0007669"/>
    <property type="project" value="TreeGrafter"/>
</dbReference>
<dbReference type="Pfam" id="PF00753">
    <property type="entry name" value="Lactamase_B"/>
    <property type="match status" value="1"/>
</dbReference>
<accession>F8AKC0</accession>
<keyword evidence="3" id="KW-1185">Reference proteome</keyword>
<dbReference type="Gene3D" id="3.60.15.10">
    <property type="entry name" value="Ribonuclease Z/Hydroxyacylglutathione hydrolase-like"/>
    <property type="match status" value="1"/>
</dbReference>
<dbReference type="GeneID" id="10772448"/>
<dbReference type="SUPFAM" id="SSF56281">
    <property type="entry name" value="Metallo-hydrolase/oxidoreductase"/>
    <property type="match status" value="1"/>
</dbReference>
<name>F8AKC0_METOI</name>
<dbReference type="CDD" id="cd07713">
    <property type="entry name" value="DHPS-like_MBL-fold"/>
    <property type="match status" value="1"/>
</dbReference>
<dbReference type="AlphaFoldDB" id="F8AKC0"/>
<dbReference type="EMBL" id="CP002792">
    <property type="protein sequence ID" value="AEH06320.1"/>
    <property type="molecule type" value="Genomic_DNA"/>
</dbReference>
<gene>
    <name evidence="2" type="ordered locus">Metok_0330</name>
</gene>
<dbReference type="OrthoDB" id="7773at2157"/>
<evidence type="ECO:0000259" key="1">
    <source>
        <dbReference type="SMART" id="SM00849"/>
    </source>
</evidence>
<dbReference type="HOGENOM" id="CLU_036012_0_0_2"/>
<dbReference type="eggNOG" id="arCOG00503">
    <property type="taxonomic scope" value="Archaea"/>
</dbReference>
<evidence type="ECO:0000313" key="3">
    <source>
        <dbReference type="Proteomes" id="UP000009296"/>
    </source>
</evidence>
<dbReference type="InterPro" id="IPR052926">
    <property type="entry name" value="Metallo-beta-lactamase_dom"/>
</dbReference>